<comment type="caution">
    <text evidence="2">The sequence shown here is derived from an EMBL/GenBank/DDBJ whole genome shotgun (WGS) entry which is preliminary data.</text>
</comment>
<feature type="transmembrane region" description="Helical" evidence="1">
    <location>
        <begin position="28"/>
        <end position="44"/>
    </location>
</feature>
<proteinExistence type="predicted"/>
<keyword evidence="3" id="KW-1185">Reference proteome</keyword>
<name>A0ABU6NJY2_9BACI</name>
<evidence type="ECO:0000313" key="2">
    <source>
        <dbReference type="EMBL" id="MED4128515.1"/>
    </source>
</evidence>
<evidence type="ECO:0000313" key="3">
    <source>
        <dbReference type="Proteomes" id="UP001341820"/>
    </source>
</evidence>
<feature type="transmembrane region" description="Helical" evidence="1">
    <location>
        <begin position="7"/>
        <end position="22"/>
    </location>
</feature>
<protein>
    <submittedName>
        <fullName evidence="2">Uncharacterized protein</fullName>
    </submittedName>
</protein>
<sequence>MKLIDYVFRAFLLVIGVIAVLYNDSTLISFFIASIVAYFLFLFFKEPKGNMRVIYLIIGGAVALFYFIFY</sequence>
<organism evidence="2 3">
    <name type="scientific">Shouchella miscanthi</name>
    <dbReference type="NCBI Taxonomy" id="2598861"/>
    <lineage>
        <taxon>Bacteria</taxon>
        <taxon>Bacillati</taxon>
        <taxon>Bacillota</taxon>
        <taxon>Bacilli</taxon>
        <taxon>Bacillales</taxon>
        <taxon>Bacillaceae</taxon>
        <taxon>Shouchella</taxon>
    </lineage>
</organism>
<accession>A0ABU6NJY2</accession>
<keyword evidence="1" id="KW-1133">Transmembrane helix</keyword>
<keyword evidence="1" id="KW-0812">Transmembrane</keyword>
<feature type="transmembrane region" description="Helical" evidence="1">
    <location>
        <begin position="53"/>
        <end position="69"/>
    </location>
</feature>
<gene>
    <name evidence="2" type="ORF">P5F74_10260</name>
</gene>
<evidence type="ECO:0000256" key="1">
    <source>
        <dbReference type="SAM" id="Phobius"/>
    </source>
</evidence>
<dbReference type="Proteomes" id="UP001341820">
    <property type="component" value="Unassembled WGS sequence"/>
</dbReference>
<keyword evidence="1" id="KW-0472">Membrane</keyword>
<reference evidence="2 3" key="1">
    <citation type="submission" date="2023-03" db="EMBL/GenBank/DDBJ databases">
        <title>Bacillus Genome Sequencing.</title>
        <authorList>
            <person name="Dunlap C."/>
        </authorList>
    </citation>
    <scope>NUCLEOTIDE SEQUENCE [LARGE SCALE GENOMIC DNA]</scope>
    <source>
        <strain evidence="2 3">B-4107</strain>
    </source>
</reference>
<dbReference type="EMBL" id="JAROAS010000020">
    <property type="protein sequence ID" value="MED4128515.1"/>
    <property type="molecule type" value="Genomic_DNA"/>
</dbReference>
<dbReference type="RefSeq" id="WP_035393023.1">
    <property type="nucleotide sequence ID" value="NZ_CP042163.1"/>
</dbReference>